<comment type="caution">
    <text evidence="3">The sequence shown here is derived from an EMBL/GenBank/DDBJ whole genome shotgun (WGS) entry which is preliminary data.</text>
</comment>
<keyword evidence="4" id="KW-1185">Reference proteome</keyword>
<dbReference type="Pfam" id="PF03099">
    <property type="entry name" value="BPL_LplA_LipB"/>
    <property type="match status" value="1"/>
</dbReference>
<dbReference type="SUPFAM" id="SSF55681">
    <property type="entry name" value="Class II aaRS and biotin synthetases"/>
    <property type="match status" value="1"/>
</dbReference>
<dbReference type="Proteomes" id="UP000326509">
    <property type="component" value="Unassembled WGS sequence"/>
</dbReference>
<feature type="domain" description="BPL/LPL catalytic" evidence="2">
    <location>
        <begin position="1"/>
        <end position="159"/>
    </location>
</feature>
<dbReference type="InterPro" id="IPR004408">
    <property type="entry name" value="Biotin_CoA_COase_ligase"/>
</dbReference>
<accession>A0A5J4IXS8</accession>
<sequence>MSRVTKLNDATVVVTSHQSKGRGQLGATWFSEDKKSLAFSIYKLFEGVEVKDSFYVSMAVAIGIAEILKEFNISGIKVKWPNDIMSRGKKCGGILIENFIQKSVVKTSIIGIGLNVNNEFFPGLPHASSMKLSSGQHYTISEILDKIICRVLKKLALVESGLYQKIHTQYHELLFMKEKIQVFEDLSKNRFNGVVKGVTSDGLLQVLLESENIQTFDLKEVKFCL</sequence>
<dbReference type="Gene3D" id="3.30.930.10">
    <property type="entry name" value="Bira Bifunctional Protein, Domain 2"/>
    <property type="match status" value="1"/>
</dbReference>
<dbReference type="GO" id="GO:0004077">
    <property type="term" value="F:biotin--[biotin carboxyl-carrier protein] ligase activity"/>
    <property type="evidence" value="ECO:0007669"/>
    <property type="project" value="InterPro"/>
</dbReference>
<dbReference type="PROSITE" id="PS51733">
    <property type="entry name" value="BPL_LPL_CATALYTIC"/>
    <property type="match status" value="1"/>
</dbReference>
<dbReference type="AlphaFoldDB" id="A0A5J4IXS8"/>
<dbReference type="GO" id="GO:0005737">
    <property type="term" value="C:cytoplasm"/>
    <property type="evidence" value="ECO:0007669"/>
    <property type="project" value="TreeGrafter"/>
</dbReference>
<keyword evidence="1 3" id="KW-0436">Ligase</keyword>
<dbReference type="PANTHER" id="PTHR12835">
    <property type="entry name" value="BIOTIN PROTEIN LIGASE"/>
    <property type="match status" value="1"/>
</dbReference>
<dbReference type="CDD" id="cd16442">
    <property type="entry name" value="BPL"/>
    <property type="match status" value="1"/>
</dbReference>
<proteinExistence type="predicted"/>
<organism evidence="3 4">
    <name type="scientific">Patiriisocius marinus</name>
    <dbReference type="NCBI Taxonomy" id="1397112"/>
    <lineage>
        <taxon>Bacteria</taxon>
        <taxon>Pseudomonadati</taxon>
        <taxon>Bacteroidota</taxon>
        <taxon>Flavobacteriia</taxon>
        <taxon>Flavobacteriales</taxon>
        <taxon>Flavobacteriaceae</taxon>
        <taxon>Patiriisocius</taxon>
    </lineage>
</organism>
<evidence type="ECO:0000313" key="3">
    <source>
        <dbReference type="EMBL" id="GER59774.1"/>
    </source>
</evidence>
<gene>
    <name evidence="3" type="primary">birA</name>
    <name evidence="3" type="ORF">ULMA_18820</name>
</gene>
<dbReference type="PANTHER" id="PTHR12835:SF5">
    <property type="entry name" value="BIOTIN--PROTEIN LIGASE"/>
    <property type="match status" value="1"/>
</dbReference>
<reference evidence="3 4" key="1">
    <citation type="submission" date="2019-08" db="EMBL/GenBank/DDBJ databases">
        <title>Draft genome sequence of Ulvibacter marinus type strain NBRC 109484.</title>
        <authorList>
            <person name="Kawano K."/>
            <person name="Ushijima N."/>
            <person name="Kihara M."/>
            <person name="Itoh H."/>
        </authorList>
    </citation>
    <scope>NUCLEOTIDE SEQUENCE [LARGE SCALE GENOMIC DNA]</scope>
    <source>
        <strain evidence="3 4">NBRC 109484</strain>
    </source>
</reference>
<evidence type="ECO:0000256" key="1">
    <source>
        <dbReference type="ARBA" id="ARBA00022598"/>
    </source>
</evidence>
<dbReference type="InterPro" id="IPR004143">
    <property type="entry name" value="BPL_LPL_catalytic"/>
</dbReference>
<name>A0A5J4IXS8_9FLAO</name>
<protein>
    <submittedName>
        <fullName evidence="3">Biotin--[acetyl-CoA-carboxylase] ligase</fullName>
    </submittedName>
</protein>
<evidence type="ECO:0000313" key="4">
    <source>
        <dbReference type="Proteomes" id="UP000326509"/>
    </source>
</evidence>
<dbReference type="EMBL" id="BKCG01000004">
    <property type="protein sequence ID" value="GER59774.1"/>
    <property type="molecule type" value="Genomic_DNA"/>
</dbReference>
<evidence type="ECO:0000259" key="2">
    <source>
        <dbReference type="PROSITE" id="PS51733"/>
    </source>
</evidence>
<dbReference type="NCBIfam" id="TIGR00121">
    <property type="entry name" value="birA_ligase"/>
    <property type="match status" value="1"/>
</dbReference>
<dbReference type="InterPro" id="IPR045864">
    <property type="entry name" value="aa-tRNA-synth_II/BPL/LPL"/>
</dbReference>